<dbReference type="PANTHER" id="PTHR21549:SF1">
    <property type="entry name" value="COILED-COIL DOMAIN-CONTAINING PROTEIN 148"/>
    <property type="match status" value="1"/>
</dbReference>
<organism evidence="4 5">
    <name type="scientific">Electrophorus voltai</name>
    <dbReference type="NCBI Taxonomy" id="2609070"/>
    <lineage>
        <taxon>Eukaryota</taxon>
        <taxon>Metazoa</taxon>
        <taxon>Chordata</taxon>
        <taxon>Craniata</taxon>
        <taxon>Vertebrata</taxon>
        <taxon>Euteleostomi</taxon>
        <taxon>Actinopterygii</taxon>
        <taxon>Neopterygii</taxon>
        <taxon>Teleostei</taxon>
        <taxon>Ostariophysi</taxon>
        <taxon>Gymnotiformes</taxon>
        <taxon>Gymnotoidei</taxon>
        <taxon>Gymnotidae</taxon>
        <taxon>Electrophorus</taxon>
    </lineage>
</organism>
<keyword evidence="5" id="KW-1185">Reference proteome</keyword>
<dbReference type="Proteomes" id="UP001239994">
    <property type="component" value="Unassembled WGS sequence"/>
</dbReference>
<dbReference type="PANTHER" id="PTHR21549">
    <property type="entry name" value="MUTATED IN BLADDER CANCER 1"/>
    <property type="match status" value="1"/>
</dbReference>
<name>A0AAD9DRF5_9TELE</name>
<sequence length="709" mass="83394">YKHRHVDLQSVTPRSQMLIALSAYLHPAIQELTKERTQDSTAFRKRRLRQPRLAGRWKALQVCPWPCVCYVHPLHLLAAEKLTQRAKNGLGLPKYKPVVYEELHAMVQAKRLSSEHAQCKMQKAMRADQIRRENCLLRQHRQLWSVESHKLARARERAAADVRGFLACGRLEEEDDGHLLSELLEYELSLEHDREVFRLATVVPVCQLREDLLYRLTSGPLAANQHTECMHVLQQVAFVKKQQQAVMDRLQDECCTLQQELSAAGQEARLASAELAECVAALVQLPDEVMAADYPSAELGACVISAFHSLADKYTERLEVVQSRLLDMDRNCGWCEEDHLRFLHTVRQYSPELRHHRGLCRDLLQRVLPHLSRAELSNHERSWDWYRFSVAQERLVLESWSRERAALRLQALGALEEARAKHQEQQALHRDRCHQQHACALLKHKLQQWREKQEEVAQLEVLLAAQWHEEEKEREREEQEREQAKRTSDKERVREFYAELGRRRAECRQREEARLVELRGVMEEQARRDKEREYFTVNCAEMKMRSKQTVSGLRLRLRLRLRQGHKEGGRQTERSMVEYREQLLEHRKQEQEAKEKLKERDEDERKERLKRLRSQVAVVADADPERMMGQTEAWRTRLQPDKEEFILQRPLYDLYTYTDKQIVADPRVRIEQALRMAGVHHTAYARELLSAVRPPKPPRRDTESSALSS</sequence>
<evidence type="ECO:0000313" key="5">
    <source>
        <dbReference type="Proteomes" id="UP001239994"/>
    </source>
</evidence>
<evidence type="ECO:0000256" key="1">
    <source>
        <dbReference type="ARBA" id="ARBA00023054"/>
    </source>
</evidence>
<dbReference type="AlphaFoldDB" id="A0AAD9DRF5"/>
<proteinExistence type="predicted"/>
<feature type="non-terminal residue" evidence="4">
    <location>
        <position position="1"/>
    </location>
</feature>
<protein>
    <recommendedName>
        <fullName evidence="6">Coiled-coil domain containing 148</fullName>
    </recommendedName>
</protein>
<evidence type="ECO:0008006" key="6">
    <source>
        <dbReference type="Google" id="ProtNLM"/>
    </source>
</evidence>
<comment type="caution">
    <text evidence="4">The sequence shown here is derived from an EMBL/GenBank/DDBJ whole genome shotgun (WGS) entry which is preliminary data.</text>
</comment>
<gene>
    <name evidence="4" type="ORF">P4O66_015022</name>
</gene>
<evidence type="ECO:0000313" key="4">
    <source>
        <dbReference type="EMBL" id="KAK1789062.1"/>
    </source>
</evidence>
<keyword evidence="1 2" id="KW-0175">Coiled coil</keyword>
<feature type="region of interest" description="Disordered" evidence="3">
    <location>
        <begin position="588"/>
        <end position="608"/>
    </location>
</feature>
<evidence type="ECO:0000256" key="2">
    <source>
        <dbReference type="SAM" id="Coils"/>
    </source>
</evidence>
<feature type="coiled-coil region" evidence="2">
    <location>
        <begin position="462"/>
        <end position="528"/>
    </location>
</feature>
<accession>A0AAD9DRF5</accession>
<feature type="compositionally biased region" description="Basic and acidic residues" evidence="3">
    <location>
        <begin position="588"/>
        <end position="607"/>
    </location>
</feature>
<evidence type="ECO:0000256" key="3">
    <source>
        <dbReference type="SAM" id="MobiDB-lite"/>
    </source>
</evidence>
<dbReference type="InterPro" id="IPR039902">
    <property type="entry name" value="CCDC148/CCDC112"/>
</dbReference>
<dbReference type="EMBL" id="JAROKS010000022">
    <property type="protein sequence ID" value="KAK1789062.1"/>
    <property type="molecule type" value="Genomic_DNA"/>
</dbReference>
<reference evidence="4" key="1">
    <citation type="submission" date="2023-03" db="EMBL/GenBank/DDBJ databases">
        <title>Electrophorus voltai genome.</title>
        <authorList>
            <person name="Bian C."/>
        </authorList>
    </citation>
    <scope>NUCLEOTIDE SEQUENCE</scope>
    <source>
        <strain evidence="4">CB-2022</strain>
        <tissue evidence="4">Muscle</tissue>
    </source>
</reference>